<dbReference type="Proteomes" id="UP000019140">
    <property type="component" value="Unassembled WGS sequence"/>
</dbReference>
<feature type="region of interest" description="Disordered" evidence="1">
    <location>
        <begin position="143"/>
        <end position="163"/>
    </location>
</feature>
<dbReference type="EMBL" id="AZHX01001831">
    <property type="protein sequence ID" value="ETW99484.1"/>
    <property type="molecule type" value="Genomic_DNA"/>
</dbReference>
<protein>
    <recommendedName>
        <fullName evidence="5">Autotransporter domain-containing protein</fullName>
    </recommendedName>
</protein>
<dbReference type="AlphaFoldDB" id="W4LNM5"/>
<gene>
    <name evidence="3" type="ORF">ETSY2_40765</name>
</gene>
<dbReference type="Gene3D" id="3.40.50.1110">
    <property type="entry name" value="SGNH hydrolase"/>
    <property type="match status" value="1"/>
</dbReference>
<dbReference type="GO" id="GO:0016788">
    <property type="term" value="F:hydrolase activity, acting on ester bonds"/>
    <property type="evidence" value="ECO:0007669"/>
    <property type="project" value="InterPro"/>
</dbReference>
<comment type="caution">
    <text evidence="3">The sequence shown here is derived from an EMBL/GenBank/DDBJ whole genome shotgun (WGS) entry which is preliminary data.</text>
</comment>
<dbReference type="InterPro" id="IPR001087">
    <property type="entry name" value="GDSL"/>
</dbReference>
<keyword evidence="2" id="KW-1133">Transmembrane helix</keyword>
<dbReference type="InterPro" id="IPR036514">
    <property type="entry name" value="SGNH_hydro_sf"/>
</dbReference>
<sequence>MAVSNHVDISLKNQSKLYFDKTRFALMIVVMIGLGTGRVAAEPFSQFVVFGDGFSDHGNVFLASNGSVPVSPPNFEGRLSDGRLWVELLAERFALALSPVEAGGTNYAHIGAKVDENVTLPPEQGSLTIPSITSQVAAFLATIPPDPPAPPDEDDDGDDIDNEADSDALYIVFGGANDLFDL</sequence>
<feature type="non-terminal residue" evidence="3">
    <location>
        <position position="182"/>
    </location>
</feature>
<keyword evidence="2" id="KW-0472">Membrane</keyword>
<dbReference type="HOGENOM" id="CLU_1484967_0_0_7"/>
<evidence type="ECO:0000313" key="4">
    <source>
        <dbReference type="Proteomes" id="UP000019140"/>
    </source>
</evidence>
<keyword evidence="4" id="KW-1185">Reference proteome</keyword>
<evidence type="ECO:0008006" key="5">
    <source>
        <dbReference type="Google" id="ProtNLM"/>
    </source>
</evidence>
<keyword evidence="2" id="KW-0812">Transmembrane</keyword>
<name>W4LNM5_9BACT</name>
<proteinExistence type="predicted"/>
<evidence type="ECO:0000256" key="1">
    <source>
        <dbReference type="SAM" id="MobiDB-lite"/>
    </source>
</evidence>
<accession>W4LNM5</accession>
<dbReference type="Pfam" id="PF00657">
    <property type="entry name" value="Lipase_GDSL"/>
    <property type="match status" value="1"/>
</dbReference>
<feature type="compositionally biased region" description="Acidic residues" evidence="1">
    <location>
        <begin position="151"/>
        <end position="163"/>
    </location>
</feature>
<evidence type="ECO:0000313" key="3">
    <source>
        <dbReference type="EMBL" id="ETW99484.1"/>
    </source>
</evidence>
<reference evidence="3 4" key="1">
    <citation type="journal article" date="2014" name="Nature">
        <title>An environmental bacterial taxon with a large and distinct metabolic repertoire.</title>
        <authorList>
            <person name="Wilson M.C."/>
            <person name="Mori T."/>
            <person name="Ruckert C."/>
            <person name="Uria A.R."/>
            <person name="Helf M.J."/>
            <person name="Takada K."/>
            <person name="Gernert C."/>
            <person name="Steffens U.A."/>
            <person name="Heycke N."/>
            <person name="Schmitt S."/>
            <person name="Rinke C."/>
            <person name="Helfrich E.J."/>
            <person name="Brachmann A.O."/>
            <person name="Gurgui C."/>
            <person name="Wakimoto T."/>
            <person name="Kracht M."/>
            <person name="Crusemann M."/>
            <person name="Hentschel U."/>
            <person name="Abe I."/>
            <person name="Matsunaga S."/>
            <person name="Kalinowski J."/>
            <person name="Takeyama H."/>
            <person name="Piel J."/>
        </authorList>
    </citation>
    <scope>NUCLEOTIDE SEQUENCE [LARGE SCALE GENOMIC DNA]</scope>
    <source>
        <strain evidence="4">TSY2</strain>
    </source>
</reference>
<evidence type="ECO:0000256" key="2">
    <source>
        <dbReference type="SAM" id="Phobius"/>
    </source>
</evidence>
<organism evidence="3 4">
    <name type="scientific">Candidatus Entotheonella gemina</name>
    <dbReference type="NCBI Taxonomy" id="1429439"/>
    <lineage>
        <taxon>Bacteria</taxon>
        <taxon>Pseudomonadati</taxon>
        <taxon>Nitrospinota/Tectimicrobiota group</taxon>
        <taxon>Candidatus Tectimicrobiota</taxon>
        <taxon>Candidatus Entotheonellia</taxon>
        <taxon>Candidatus Entotheonellales</taxon>
        <taxon>Candidatus Entotheonellaceae</taxon>
        <taxon>Candidatus Entotheonella</taxon>
    </lineage>
</organism>
<feature type="transmembrane region" description="Helical" evidence="2">
    <location>
        <begin position="24"/>
        <end position="41"/>
    </location>
</feature>